<name>A0ABV0MCT6_9HYPH</name>
<gene>
    <name evidence="2" type="ORF">ABK249_32695</name>
</gene>
<keyword evidence="1" id="KW-1133">Transmembrane helix</keyword>
<feature type="transmembrane region" description="Helical" evidence="1">
    <location>
        <begin position="30"/>
        <end position="47"/>
    </location>
</feature>
<keyword evidence="1" id="KW-0812">Transmembrane</keyword>
<accession>A0ABV0MCT6</accession>
<proteinExistence type="predicted"/>
<evidence type="ECO:0000313" key="3">
    <source>
        <dbReference type="Proteomes" id="UP001496627"/>
    </source>
</evidence>
<reference evidence="2 3" key="1">
    <citation type="submission" date="2024-05" db="EMBL/GenBank/DDBJ databases">
        <title>Neorhizobium sp. Rsf11, a plant growth promoting and heavy metal resistant PAH-degrader.</title>
        <authorList>
            <person name="Golubev S.N."/>
            <person name="Muratova A.Y."/>
            <person name="Markelova M.I."/>
        </authorList>
    </citation>
    <scope>NUCLEOTIDE SEQUENCE [LARGE SCALE GENOMIC DNA]</scope>
    <source>
        <strain evidence="2 3">Rsf11</strain>
    </source>
</reference>
<dbReference type="RefSeq" id="WP_161784801.1">
    <property type="nucleotide sequence ID" value="NZ_JBEAAL010000051.1"/>
</dbReference>
<evidence type="ECO:0008006" key="4">
    <source>
        <dbReference type="Google" id="ProtNLM"/>
    </source>
</evidence>
<organism evidence="2 3">
    <name type="scientific">Neorhizobium phenanthreniclasticum</name>
    <dbReference type="NCBI Taxonomy" id="3157917"/>
    <lineage>
        <taxon>Bacteria</taxon>
        <taxon>Pseudomonadati</taxon>
        <taxon>Pseudomonadota</taxon>
        <taxon>Alphaproteobacteria</taxon>
        <taxon>Hyphomicrobiales</taxon>
        <taxon>Rhizobiaceae</taxon>
        <taxon>Rhizobium/Agrobacterium group</taxon>
        <taxon>Neorhizobium</taxon>
    </lineage>
</organism>
<sequence length="56" mass="5648">MASKLVWGILGGTVLGAAFGQIGGNTGIGIAICIAVGAVAAGVWHYLETRQGHRNL</sequence>
<dbReference type="EMBL" id="JBEAAL010000051">
    <property type="protein sequence ID" value="MEQ1409665.1"/>
    <property type="molecule type" value="Genomic_DNA"/>
</dbReference>
<comment type="caution">
    <text evidence="2">The sequence shown here is derived from an EMBL/GenBank/DDBJ whole genome shotgun (WGS) entry which is preliminary data.</text>
</comment>
<evidence type="ECO:0000313" key="2">
    <source>
        <dbReference type="EMBL" id="MEQ1409665.1"/>
    </source>
</evidence>
<protein>
    <recommendedName>
        <fullName evidence="4">GlsB/YeaQ/YmgE family stress response membrane protein</fullName>
    </recommendedName>
</protein>
<dbReference type="Proteomes" id="UP001496627">
    <property type="component" value="Unassembled WGS sequence"/>
</dbReference>
<keyword evidence="3" id="KW-1185">Reference proteome</keyword>
<keyword evidence="1" id="KW-0472">Membrane</keyword>
<evidence type="ECO:0000256" key="1">
    <source>
        <dbReference type="SAM" id="Phobius"/>
    </source>
</evidence>